<gene>
    <name evidence="1" type="ORF">BpHYR1_033794</name>
</gene>
<dbReference type="EMBL" id="REGN01007101">
    <property type="protein sequence ID" value="RNA07288.1"/>
    <property type="molecule type" value="Genomic_DNA"/>
</dbReference>
<sequence>MTGAKRIKYLFWLILKQQASKFLSPDLIFKCEESVLILPKSPALIPITMVCNELKNYIRKQNIENGEDSMKETSKKD</sequence>
<organism evidence="1 2">
    <name type="scientific">Brachionus plicatilis</name>
    <name type="common">Marine rotifer</name>
    <name type="synonym">Brachionus muelleri</name>
    <dbReference type="NCBI Taxonomy" id="10195"/>
    <lineage>
        <taxon>Eukaryota</taxon>
        <taxon>Metazoa</taxon>
        <taxon>Spiralia</taxon>
        <taxon>Gnathifera</taxon>
        <taxon>Rotifera</taxon>
        <taxon>Eurotatoria</taxon>
        <taxon>Monogononta</taxon>
        <taxon>Pseudotrocha</taxon>
        <taxon>Ploima</taxon>
        <taxon>Brachionidae</taxon>
        <taxon>Brachionus</taxon>
    </lineage>
</organism>
<dbReference type="Proteomes" id="UP000276133">
    <property type="component" value="Unassembled WGS sequence"/>
</dbReference>
<comment type="caution">
    <text evidence="1">The sequence shown here is derived from an EMBL/GenBank/DDBJ whole genome shotgun (WGS) entry which is preliminary data.</text>
</comment>
<proteinExistence type="predicted"/>
<reference evidence="1 2" key="1">
    <citation type="journal article" date="2018" name="Sci. Rep.">
        <title>Genomic signatures of local adaptation to the degree of environmental predictability in rotifers.</title>
        <authorList>
            <person name="Franch-Gras L."/>
            <person name="Hahn C."/>
            <person name="Garcia-Roger E.M."/>
            <person name="Carmona M.J."/>
            <person name="Serra M."/>
            <person name="Gomez A."/>
        </authorList>
    </citation>
    <scope>NUCLEOTIDE SEQUENCE [LARGE SCALE GENOMIC DNA]</scope>
    <source>
        <strain evidence="1">HYR1</strain>
    </source>
</reference>
<protein>
    <submittedName>
        <fullName evidence="1">Uncharacterized protein</fullName>
    </submittedName>
</protein>
<evidence type="ECO:0000313" key="1">
    <source>
        <dbReference type="EMBL" id="RNA07288.1"/>
    </source>
</evidence>
<accession>A0A3M7Q8L5</accession>
<dbReference type="AlphaFoldDB" id="A0A3M7Q8L5"/>
<name>A0A3M7Q8L5_BRAPC</name>
<evidence type="ECO:0000313" key="2">
    <source>
        <dbReference type="Proteomes" id="UP000276133"/>
    </source>
</evidence>
<keyword evidence="2" id="KW-1185">Reference proteome</keyword>